<accession>A0ABS7KVT0</accession>
<feature type="active site" description="Proton acceptor" evidence="8">
    <location>
        <position position="65"/>
    </location>
</feature>
<evidence type="ECO:0000256" key="7">
    <source>
        <dbReference type="ARBA" id="ARBA00022833"/>
    </source>
</evidence>
<comment type="function">
    <text evidence="8">Zinc phosphodiesterase, which displays some tRNA 3'-processing endonuclease activity. Probably involved in tRNA maturation, by removing a 3'-trailer from precursor tRNA.</text>
</comment>
<dbReference type="GO" id="GO:0042781">
    <property type="term" value="F:3'-tRNA processing endoribonuclease activity"/>
    <property type="evidence" value="ECO:0007669"/>
    <property type="project" value="UniProtKB-EC"/>
</dbReference>
<feature type="binding site" evidence="8">
    <location>
        <position position="277"/>
    </location>
    <ligand>
        <name>Zn(2+)</name>
        <dbReference type="ChEBI" id="CHEBI:29105"/>
        <label>2</label>
        <note>catalytic</note>
    </ligand>
</feature>
<gene>
    <name evidence="8" type="primary">rnz</name>
    <name evidence="9" type="ORF">K5V21_05565</name>
</gene>
<keyword evidence="5 8" id="KW-0255">Endonuclease</keyword>
<proteinExistence type="inferred from homology"/>
<evidence type="ECO:0000256" key="5">
    <source>
        <dbReference type="ARBA" id="ARBA00022759"/>
    </source>
</evidence>
<protein>
    <recommendedName>
        <fullName evidence="8">Ribonuclease Z</fullName>
        <shortName evidence="8">RNase Z</shortName>
        <ecNumber evidence="8">3.1.26.11</ecNumber>
    </recommendedName>
    <alternativeName>
        <fullName evidence="8">tRNA 3 endonuclease</fullName>
    </alternativeName>
    <alternativeName>
        <fullName evidence="8">tRNase Z</fullName>
    </alternativeName>
</protein>
<feature type="binding site" evidence="8">
    <location>
        <position position="66"/>
    </location>
    <ligand>
        <name>Zn(2+)</name>
        <dbReference type="ChEBI" id="CHEBI:29105"/>
        <label>2</label>
        <note>catalytic</note>
    </ligand>
</feature>
<dbReference type="EMBL" id="JAIKTU010000004">
    <property type="protein sequence ID" value="MBY0754919.1"/>
    <property type="molecule type" value="Genomic_DNA"/>
</dbReference>
<keyword evidence="4 8" id="KW-0479">Metal-binding</keyword>
<dbReference type="Proteomes" id="UP001299068">
    <property type="component" value="Unassembled WGS sequence"/>
</dbReference>
<dbReference type="InterPro" id="IPR013471">
    <property type="entry name" value="RNase_Z/BN"/>
</dbReference>
<organism evidence="9 10">
    <name type="scientific">Clostridium sardiniense</name>
    <name type="common">Clostridium absonum</name>
    <dbReference type="NCBI Taxonomy" id="29369"/>
    <lineage>
        <taxon>Bacteria</taxon>
        <taxon>Bacillati</taxon>
        <taxon>Bacillota</taxon>
        <taxon>Clostridia</taxon>
        <taxon>Eubacteriales</taxon>
        <taxon>Clostridiaceae</taxon>
        <taxon>Clostridium</taxon>
    </lineage>
</organism>
<reference evidence="9 10" key="1">
    <citation type="journal article" date="2021" name="Cell Host Microbe">
        <title>in vivo commensal control of Clostridioides difficile virulence.</title>
        <authorList>
            <person name="Girinathan B.P."/>
            <person name="Dibenedetto N."/>
            <person name="Worley J.N."/>
            <person name="Peltier J."/>
            <person name="Arrieta-Ortiz M.L."/>
            <person name="Rupa Christinal Immanuel S."/>
            <person name="Lavin R."/>
            <person name="Delaney M.L."/>
            <person name="Cummins C."/>
            <person name="Hoffmann M."/>
            <person name="Luo Y."/>
            <person name="Gonzalez-Escalona N."/>
            <person name="Allard M."/>
            <person name="Onderdonk A.B."/>
            <person name="Gerber G.K."/>
            <person name="Sonenshein A.L."/>
            <person name="Baliga N."/>
            <person name="Dupuy B."/>
            <person name="Bry L."/>
        </authorList>
    </citation>
    <scope>NUCLEOTIDE SEQUENCE [LARGE SCALE GENOMIC DNA]</scope>
    <source>
        <strain evidence="9 10">DSM 599</strain>
    </source>
</reference>
<comment type="similarity">
    <text evidence="8">Belongs to the RNase Z family.</text>
</comment>
<comment type="catalytic activity">
    <reaction evidence="8">
        <text>Endonucleolytic cleavage of RNA, removing extra 3' nucleotides from tRNA precursor, generating 3' termini of tRNAs. A 3'-hydroxy group is left at the tRNA terminus and a 5'-phosphoryl group is left at the trailer molecule.</text>
        <dbReference type="EC" id="3.1.26.11"/>
    </reaction>
</comment>
<feature type="binding site" evidence="8">
    <location>
        <position position="63"/>
    </location>
    <ligand>
        <name>Zn(2+)</name>
        <dbReference type="ChEBI" id="CHEBI:29105"/>
        <label>1</label>
        <note>catalytic</note>
    </ligand>
</feature>
<dbReference type="SUPFAM" id="SSF56281">
    <property type="entry name" value="Metallo-hydrolase/oxidoreductase"/>
    <property type="match status" value="1"/>
</dbReference>
<comment type="subunit">
    <text evidence="1 8">Homodimer.</text>
</comment>
<feature type="binding site" evidence="8">
    <location>
        <position position="150"/>
    </location>
    <ligand>
        <name>Zn(2+)</name>
        <dbReference type="ChEBI" id="CHEBI:29105"/>
        <label>1</label>
        <note>catalytic</note>
    </ligand>
</feature>
<evidence type="ECO:0000256" key="8">
    <source>
        <dbReference type="HAMAP-Rule" id="MF_01818"/>
    </source>
</evidence>
<evidence type="ECO:0000256" key="4">
    <source>
        <dbReference type="ARBA" id="ARBA00022723"/>
    </source>
</evidence>
<keyword evidence="3 8" id="KW-0540">Nuclease</keyword>
<comment type="cofactor">
    <cofactor evidence="8">
        <name>Zn(2+)</name>
        <dbReference type="ChEBI" id="CHEBI:29105"/>
    </cofactor>
    <text evidence="8">Binds 2 Zn(2+) ions.</text>
</comment>
<dbReference type="InterPro" id="IPR036866">
    <property type="entry name" value="RibonucZ/Hydroxyglut_hydro"/>
</dbReference>
<dbReference type="Pfam" id="PF23023">
    <property type="entry name" value="Anti-Pycsar_Apyc1"/>
    <property type="match status" value="1"/>
</dbReference>
<dbReference type="PANTHER" id="PTHR46018:SF2">
    <property type="entry name" value="ZINC PHOSPHODIESTERASE ELAC PROTEIN 1"/>
    <property type="match status" value="1"/>
</dbReference>
<dbReference type="NCBIfam" id="NF000801">
    <property type="entry name" value="PRK00055.1-3"/>
    <property type="match status" value="1"/>
</dbReference>
<evidence type="ECO:0000313" key="10">
    <source>
        <dbReference type="Proteomes" id="UP001299068"/>
    </source>
</evidence>
<evidence type="ECO:0000256" key="2">
    <source>
        <dbReference type="ARBA" id="ARBA00022694"/>
    </source>
</evidence>
<comment type="caution">
    <text evidence="9">The sequence shown here is derived from an EMBL/GenBank/DDBJ whole genome shotgun (WGS) entry which is preliminary data.</text>
</comment>
<dbReference type="EC" id="3.1.26.11" evidence="8"/>
<dbReference type="Gene3D" id="3.60.15.10">
    <property type="entry name" value="Ribonuclease Z/Hydroxyacylglutathione hydrolase-like"/>
    <property type="match status" value="1"/>
</dbReference>
<feature type="binding site" evidence="8">
    <location>
        <position position="218"/>
    </location>
    <ligand>
        <name>Zn(2+)</name>
        <dbReference type="ChEBI" id="CHEBI:29105"/>
        <label>1</label>
        <note>catalytic</note>
    </ligand>
</feature>
<feature type="binding site" evidence="8">
    <location>
        <position position="65"/>
    </location>
    <ligand>
        <name>Zn(2+)</name>
        <dbReference type="ChEBI" id="CHEBI:29105"/>
        <label>2</label>
        <note>catalytic</note>
    </ligand>
</feature>
<name>A0ABS7KVT0_CLOSR</name>
<feature type="binding site" evidence="8">
    <location>
        <position position="218"/>
    </location>
    <ligand>
        <name>Zn(2+)</name>
        <dbReference type="ChEBI" id="CHEBI:29105"/>
        <label>2</label>
        <note>catalytic</note>
    </ligand>
</feature>
<dbReference type="CDD" id="cd07717">
    <property type="entry name" value="RNaseZ_ZiPD-like_MBL-fold"/>
    <property type="match status" value="1"/>
</dbReference>
<keyword evidence="7 8" id="KW-0862">Zinc</keyword>
<evidence type="ECO:0000256" key="1">
    <source>
        <dbReference type="ARBA" id="ARBA00011738"/>
    </source>
</evidence>
<evidence type="ECO:0000313" key="9">
    <source>
        <dbReference type="EMBL" id="MBY0754919.1"/>
    </source>
</evidence>
<evidence type="ECO:0000256" key="6">
    <source>
        <dbReference type="ARBA" id="ARBA00022801"/>
    </source>
</evidence>
<dbReference type="RefSeq" id="WP_221859818.1">
    <property type="nucleotide sequence ID" value="NZ_JAIKTU010000004.1"/>
</dbReference>
<keyword evidence="2 8" id="KW-0819">tRNA processing</keyword>
<sequence length="314" mass="35146">MVDITFLGTGGGMPMPFRHLSSLMINYEGRKILIDCGEGCQIWIREYGLGFKSIDVIFITHGHGDHVNGLSGLLATIGNSGREDELTIIGPKGIKGIVEGLMVTARYIPYSINVIECDLDNLNFKIQNKRIVPSDEKTSEIIISTLPLEHSIECIGARIEIKRRARFSKELAEKNDVPKMLWSRLQKGEEIEFEGKIYGSNLVLGEKRKGIIISYITDSRPIDSIVDFIKESDLFICEGTYGDDNDLEKAIKNKHMTFREGAALAQKANVKELIFTHYSPALLNPEEFINNATDTFEDSVLANDGMKKVLNFID</sequence>
<evidence type="ECO:0000256" key="3">
    <source>
        <dbReference type="ARBA" id="ARBA00022722"/>
    </source>
</evidence>
<dbReference type="HAMAP" id="MF_01818">
    <property type="entry name" value="RNase_Z_BN"/>
    <property type="match status" value="1"/>
</dbReference>
<keyword evidence="6 8" id="KW-0378">Hydrolase</keyword>
<keyword evidence="10" id="KW-1185">Reference proteome</keyword>
<feature type="binding site" evidence="8">
    <location>
        <position position="61"/>
    </location>
    <ligand>
        <name>Zn(2+)</name>
        <dbReference type="ChEBI" id="CHEBI:29105"/>
        <label>1</label>
        <note>catalytic</note>
    </ligand>
</feature>
<dbReference type="NCBIfam" id="TIGR02651">
    <property type="entry name" value="RNase_Z"/>
    <property type="match status" value="1"/>
</dbReference>
<dbReference type="PANTHER" id="PTHR46018">
    <property type="entry name" value="ZINC PHOSPHODIESTERASE ELAC PROTEIN 1"/>
    <property type="match status" value="1"/>
</dbReference>